<proteinExistence type="predicted"/>
<evidence type="ECO:0000313" key="2">
    <source>
        <dbReference type="EMBL" id="KRO18863.1"/>
    </source>
</evidence>
<name>A0A0R2MYY2_9LACO</name>
<dbReference type="Proteomes" id="UP000050969">
    <property type="component" value="Unassembled WGS sequence"/>
</dbReference>
<feature type="transmembrane region" description="Helical" evidence="1">
    <location>
        <begin position="159"/>
        <end position="179"/>
    </location>
</feature>
<feature type="transmembrane region" description="Helical" evidence="1">
    <location>
        <begin position="240"/>
        <end position="260"/>
    </location>
</feature>
<reference evidence="2 3" key="1">
    <citation type="journal article" date="2015" name="Genome Announc.">
        <title>Expanding the biotechnology potential of lactobacilli through comparative genomics of 213 strains and associated genera.</title>
        <authorList>
            <person name="Sun Z."/>
            <person name="Harris H.M."/>
            <person name="McCann A."/>
            <person name="Guo C."/>
            <person name="Argimon S."/>
            <person name="Zhang W."/>
            <person name="Yang X."/>
            <person name="Jeffery I.B."/>
            <person name="Cooney J.C."/>
            <person name="Kagawa T.F."/>
            <person name="Liu W."/>
            <person name="Song Y."/>
            <person name="Salvetti E."/>
            <person name="Wrobel A."/>
            <person name="Rasinkangas P."/>
            <person name="Parkhill J."/>
            <person name="Rea M.C."/>
            <person name="O'Sullivan O."/>
            <person name="Ritari J."/>
            <person name="Douillard F.P."/>
            <person name="Paul Ross R."/>
            <person name="Yang R."/>
            <person name="Briner A.E."/>
            <person name="Felis G.E."/>
            <person name="de Vos W.M."/>
            <person name="Barrangou R."/>
            <person name="Klaenhammer T.R."/>
            <person name="Caufield P.W."/>
            <person name="Cui Y."/>
            <person name="Zhang H."/>
            <person name="O'Toole P.W."/>
        </authorList>
    </citation>
    <scope>NUCLEOTIDE SEQUENCE [LARGE SCALE GENOMIC DNA]</scope>
    <source>
        <strain evidence="2 3">DSM 24301</strain>
    </source>
</reference>
<keyword evidence="1" id="KW-0472">Membrane</keyword>
<dbReference type="AlphaFoldDB" id="A0A0R2MYY2"/>
<feature type="transmembrane region" description="Helical" evidence="1">
    <location>
        <begin position="65"/>
        <end position="85"/>
    </location>
</feature>
<dbReference type="PATRIC" id="fig|1293598.4.peg.14"/>
<keyword evidence="1" id="KW-1133">Transmembrane helix</keyword>
<evidence type="ECO:0000313" key="3">
    <source>
        <dbReference type="Proteomes" id="UP000050969"/>
    </source>
</evidence>
<dbReference type="STRING" id="1293598.IV56_GL000014"/>
<dbReference type="EMBL" id="JQCE01000001">
    <property type="protein sequence ID" value="KRO18863.1"/>
    <property type="molecule type" value="Genomic_DNA"/>
</dbReference>
<dbReference type="RefSeq" id="WP_054777102.1">
    <property type="nucleotide sequence ID" value="NZ_BBBX01000007.1"/>
</dbReference>
<keyword evidence="1" id="KW-0812">Transmembrane</keyword>
<gene>
    <name evidence="2" type="ORF">IV56_GL000014</name>
</gene>
<keyword evidence="3" id="KW-1185">Reference proteome</keyword>
<comment type="caution">
    <text evidence="2">The sequence shown here is derived from an EMBL/GenBank/DDBJ whole genome shotgun (WGS) entry which is preliminary data.</text>
</comment>
<feature type="transmembrane region" description="Helical" evidence="1">
    <location>
        <begin position="25"/>
        <end position="45"/>
    </location>
</feature>
<feature type="transmembrane region" description="Helical" evidence="1">
    <location>
        <begin position="105"/>
        <end position="124"/>
    </location>
</feature>
<protein>
    <submittedName>
        <fullName evidence="2">Uncharacterized protein</fullName>
    </submittedName>
</protein>
<dbReference type="OrthoDB" id="2291554at2"/>
<evidence type="ECO:0000256" key="1">
    <source>
        <dbReference type="SAM" id="Phobius"/>
    </source>
</evidence>
<sequence length="262" mass="29644">MLAKHRKTWPMPFSETQPHFTINEWLRVFAVMWLTYLFINVNNPISNLLFMSGPAFLRHHQPIEIIGIIGLSIGYALMMLIGLYWAGRTPAVKALFAKPRWRDLWYILAYGALNLIFQSIGNFFGDMIPTQVGVNLNNSLNVSQLDSSVVFWTVTGRQFFLTLGSQLFAVALFLAFWQLWHHYLPNKPRVATVLTYVVAAALAGILTTTPENSGILQNMLSAGFAQVPLFWAYRRSRNVLVPTLAAFALNRVLIFVLLLVGL</sequence>
<feature type="transmembrane region" description="Helical" evidence="1">
    <location>
        <begin position="191"/>
        <end position="209"/>
    </location>
</feature>
<accession>A0A0R2MYY2</accession>
<organism evidence="2 3">
    <name type="scientific">Lacticaseibacillus saniviri JCM 17471 = DSM 24301</name>
    <dbReference type="NCBI Taxonomy" id="1293598"/>
    <lineage>
        <taxon>Bacteria</taxon>
        <taxon>Bacillati</taxon>
        <taxon>Bacillota</taxon>
        <taxon>Bacilli</taxon>
        <taxon>Lactobacillales</taxon>
        <taxon>Lactobacillaceae</taxon>
        <taxon>Lacticaseibacillus</taxon>
    </lineage>
</organism>